<evidence type="ECO:0000256" key="3">
    <source>
        <dbReference type="ARBA" id="ARBA00022676"/>
    </source>
</evidence>
<protein>
    <recommendedName>
        <fullName evidence="5">Glycosyltransferase 2-like domain-containing protein</fullName>
    </recommendedName>
</protein>
<dbReference type="PANTHER" id="PTHR43179:SF12">
    <property type="entry name" value="GALACTOFURANOSYLTRANSFERASE GLFT2"/>
    <property type="match status" value="1"/>
</dbReference>
<keyword evidence="4" id="KW-0808">Transferase</keyword>
<dbReference type="Gene3D" id="3.90.550.10">
    <property type="entry name" value="Spore Coat Polysaccharide Biosynthesis Protein SpsA, Chain A"/>
    <property type="match status" value="1"/>
</dbReference>
<dbReference type="EMBL" id="CP114014">
    <property type="protein sequence ID" value="XAY08079.1"/>
    <property type="molecule type" value="Genomic_DNA"/>
</dbReference>
<keyword evidence="3" id="KW-0328">Glycosyltransferase</keyword>
<dbReference type="SUPFAM" id="SSF53448">
    <property type="entry name" value="Nucleotide-diphospho-sugar transferases"/>
    <property type="match status" value="1"/>
</dbReference>
<reference evidence="6" key="1">
    <citation type="submission" date="2022-12" db="EMBL/GenBank/DDBJ databases">
        <title>Paraconexibacter alkalitolerans sp. nov. and Baekduia alba sp. nov., isolated from soil and emended description of the genera Paraconexibacter (Chun et al., 2020) and Baekduia (An et al., 2020).</title>
        <authorList>
            <person name="Vieira S."/>
            <person name="Huber K.J."/>
            <person name="Geppert A."/>
            <person name="Wolf J."/>
            <person name="Neumann-Schaal M."/>
            <person name="Muesken M."/>
            <person name="Overmann J."/>
        </authorList>
    </citation>
    <scope>NUCLEOTIDE SEQUENCE</scope>
    <source>
        <strain evidence="6">AEG42_29</strain>
    </source>
</reference>
<sequence>MTTTILVLSVDEAPLLESCLPAALAQGTGARVVVIDNACTDGTVSLCERLGVTLVRLRERRSYAAAINAGIQGTDGDAVLLLNADCVLDPGFLEAAVVRLYRDGVGSVAPRLIRATGAEVAERLDVLDTAAMFVDRRRKNGLVGHGTPRTGYPRSAEVFGGDGACVLYRREVLKACAVGNEVFDEDMELWASDVDLAWRAQLLGWTCVYEPGAIAWHQRFYSPTTRAALPEHHRRLQFRNRYLMMLKNDTPAGVLRDLPWIAVYEVLALGHVLLRERHLLGGYRDAWRLAGRARERRRAIQPRRAVGRRVPFGLRPPPS</sequence>
<comment type="pathway">
    <text evidence="1">Cell wall biogenesis; cell wall polysaccharide biosynthesis.</text>
</comment>
<evidence type="ECO:0000256" key="2">
    <source>
        <dbReference type="ARBA" id="ARBA00006739"/>
    </source>
</evidence>
<evidence type="ECO:0000259" key="5">
    <source>
        <dbReference type="Pfam" id="PF00535"/>
    </source>
</evidence>
<organism evidence="6">
    <name type="scientific">Paraconexibacter sp. AEG42_29</name>
    <dbReference type="NCBI Taxonomy" id="2997339"/>
    <lineage>
        <taxon>Bacteria</taxon>
        <taxon>Bacillati</taxon>
        <taxon>Actinomycetota</taxon>
        <taxon>Thermoleophilia</taxon>
        <taxon>Solirubrobacterales</taxon>
        <taxon>Paraconexibacteraceae</taxon>
        <taxon>Paraconexibacter</taxon>
    </lineage>
</organism>
<dbReference type="GO" id="GO:0016757">
    <property type="term" value="F:glycosyltransferase activity"/>
    <property type="evidence" value="ECO:0007669"/>
    <property type="project" value="UniProtKB-KW"/>
</dbReference>
<proteinExistence type="inferred from homology"/>
<dbReference type="RefSeq" id="WP_354699264.1">
    <property type="nucleotide sequence ID" value="NZ_CP114014.1"/>
</dbReference>
<dbReference type="Pfam" id="PF00535">
    <property type="entry name" value="Glycos_transf_2"/>
    <property type="match status" value="1"/>
</dbReference>
<evidence type="ECO:0000256" key="4">
    <source>
        <dbReference type="ARBA" id="ARBA00022679"/>
    </source>
</evidence>
<accession>A0AAU7B2C3</accession>
<dbReference type="InterPro" id="IPR001173">
    <property type="entry name" value="Glyco_trans_2-like"/>
</dbReference>
<gene>
    <name evidence="6" type="ORF">DSM112329_04975</name>
</gene>
<dbReference type="KEGG" id="parq:DSM112329_04975"/>
<feature type="domain" description="Glycosyltransferase 2-like" evidence="5">
    <location>
        <begin position="5"/>
        <end position="174"/>
    </location>
</feature>
<dbReference type="AlphaFoldDB" id="A0AAU7B2C3"/>
<evidence type="ECO:0000313" key="6">
    <source>
        <dbReference type="EMBL" id="XAY08079.1"/>
    </source>
</evidence>
<dbReference type="PANTHER" id="PTHR43179">
    <property type="entry name" value="RHAMNOSYLTRANSFERASE WBBL"/>
    <property type="match status" value="1"/>
</dbReference>
<comment type="similarity">
    <text evidence="2">Belongs to the glycosyltransferase 2 family.</text>
</comment>
<evidence type="ECO:0000256" key="1">
    <source>
        <dbReference type="ARBA" id="ARBA00004776"/>
    </source>
</evidence>
<name>A0AAU7B2C3_9ACTN</name>
<dbReference type="InterPro" id="IPR029044">
    <property type="entry name" value="Nucleotide-diphossugar_trans"/>
</dbReference>